<feature type="transmembrane region" description="Helical" evidence="6">
    <location>
        <begin position="38"/>
        <end position="56"/>
    </location>
</feature>
<feature type="transmembrane region" description="Helical" evidence="6">
    <location>
        <begin position="76"/>
        <end position="95"/>
    </location>
</feature>
<dbReference type="Proteomes" id="UP000663629">
    <property type="component" value="Plasmid p1"/>
</dbReference>
<dbReference type="EMBL" id="CP070369">
    <property type="protein sequence ID" value="QRZ14409.1"/>
    <property type="molecule type" value="Genomic_DNA"/>
</dbReference>
<dbReference type="PANTHER" id="PTHR38459:SF1">
    <property type="entry name" value="PROPHAGE BACTOPRENOL-LINKED GLUCOSE TRANSLOCASE HOMOLOG"/>
    <property type="match status" value="1"/>
</dbReference>
<evidence type="ECO:0000256" key="6">
    <source>
        <dbReference type="SAM" id="Phobius"/>
    </source>
</evidence>
<sequence length="130" mass="14573">MSGTRPDLWQIFRFVLVGASSTGLYFLLLWVFQDRIDSIIALTSVCYAISMVYNYALQSWLTFRAGPPNIRSMLRFITMHLTAMASNSLLMAALVDGLHAPLFPAQIGVTAIISAMIFLVSKHWVYRQPG</sequence>
<reference evidence="8 9" key="1">
    <citation type="submission" date="2021-02" db="EMBL/GenBank/DDBJ databases">
        <title>Paracoccus methylovroum sp.nov., a new methanol and methylamine utilizing methylotrophic denitrifer.</title>
        <authorList>
            <person name="Timsy T."/>
            <person name="Behrendt U."/>
            <person name="Ulrich A."/>
            <person name="Spanner T."/>
            <person name="Foesel B.U."/>
            <person name="Horn M.A."/>
            <person name="Kolb S."/>
        </authorList>
    </citation>
    <scope>NUCLEOTIDE SEQUENCE [LARGE SCALE GENOMIC DNA]</scope>
    <source>
        <strain evidence="8 9">H4-D09</strain>
        <plasmid evidence="8 9">p1</plasmid>
    </source>
</reference>
<proteinExistence type="inferred from homology"/>
<gene>
    <name evidence="8" type="ORF">JWJ88_13045</name>
</gene>
<evidence type="ECO:0000256" key="5">
    <source>
        <dbReference type="ARBA" id="ARBA00023136"/>
    </source>
</evidence>
<evidence type="ECO:0000256" key="3">
    <source>
        <dbReference type="ARBA" id="ARBA00022692"/>
    </source>
</evidence>
<dbReference type="InterPro" id="IPR051401">
    <property type="entry name" value="GtrA_CellWall_Glycosyl"/>
</dbReference>
<dbReference type="RefSeq" id="WP_205295386.1">
    <property type="nucleotide sequence ID" value="NZ_CP070369.1"/>
</dbReference>
<feature type="transmembrane region" description="Helical" evidence="6">
    <location>
        <begin position="101"/>
        <end position="120"/>
    </location>
</feature>
<geneLocation type="plasmid" evidence="8 9">
    <name>p1</name>
</geneLocation>
<evidence type="ECO:0000259" key="7">
    <source>
        <dbReference type="Pfam" id="PF04138"/>
    </source>
</evidence>
<evidence type="ECO:0000256" key="2">
    <source>
        <dbReference type="ARBA" id="ARBA00009399"/>
    </source>
</evidence>
<dbReference type="PANTHER" id="PTHR38459">
    <property type="entry name" value="PROPHAGE BACTOPRENOL-LINKED GLUCOSE TRANSLOCASE HOMOLOG"/>
    <property type="match status" value="1"/>
</dbReference>
<comment type="subcellular location">
    <subcellularLocation>
        <location evidence="1">Membrane</location>
        <topology evidence="1">Multi-pass membrane protein</topology>
    </subcellularLocation>
</comment>
<keyword evidence="4 6" id="KW-1133">Transmembrane helix</keyword>
<dbReference type="Pfam" id="PF04138">
    <property type="entry name" value="GtrA_DPMS_TM"/>
    <property type="match status" value="1"/>
</dbReference>
<keyword evidence="3 6" id="KW-0812">Transmembrane</keyword>
<feature type="transmembrane region" description="Helical" evidence="6">
    <location>
        <begin position="12"/>
        <end position="32"/>
    </location>
</feature>
<evidence type="ECO:0000256" key="4">
    <source>
        <dbReference type="ARBA" id="ARBA00022989"/>
    </source>
</evidence>
<accession>A0ABX7JN77</accession>
<evidence type="ECO:0000256" key="1">
    <source>
        <dbReference type="ARBA" id="ARBA00004141"/>
    </source>
</evidence>
<organism evidence="8 9">
    <name type="scientific">Paracoccus methylovorus</name>
    <dbReference type="NCBI Taxonomy" id="2812658"/>
    <lineage>
        <taxon>Bacteria</taxon>
        <taxon>Pseudomonadati</taxon>
        <taxon>Pseudomonadota</taxon>
        <taxon>Alphaproteobacteria</taxon>
        <taxon>Rhodobacterales</taxon>
        <taxon>Paracoccaceae</taxon>
        <taxon>Paracoccus</taxon>
    </lineage>
</organism>
<keyword evidence="5 6" id="KW-0472">Membrane</keyword>
<name>A0ABX7JN77_9RHOB</name>
<protein>
    <submittedName>
        <fullName evidence="8">GtrA family protein</fullName>
    </submittedName>
</protein>
<keyword evidence="8" id="KW-0614">Plasmid</keyword>
<evidence type="ECO:0000313" key="9">
    <source>
        <dbReference type="Proteomes" id="UP000663629"/>
    </source>
</evidence>
<evidence type="ECO:0000313" key="8">
    <source>
        <dbReference type="EMBL" id="QRZ14409.1"/>
    </source>
</evidence>
<comment type="similarity">
    <text evidence="2">Belongs to the GtrA family.</text>
</comment>
<feature type="domain" description="GtrA/DPMS transmembrane" evidence="7">
    <location>
        <begin position="13"/>
        <end position="125"/>
    </location>
</feature>
<dbReference type="InterPro" id="IPR007267">
    <property type="entry name" value="GtrA_DPMS_TM"/>
</dbReference>
<keyword evidence="9" id="KW-1185">Reference proteome</keyword>